<accession>A0ABY4L9B3</accession>
<dbReference type="Proteomes" id="UP000832041">
    <property type="component" value="Chromosome"/>
</dbReference>
<reference evidence="1 2" key="1">
    <citation type="submission" date="2020-04" db="EMBL/GenBank/DDBJ databases">
        <title>Thermobifida alba genome sequencing and assembly.</title>
        <authorList>
            <person name="Luzics S."/>
            <person name="Horvath B."/>
            <person name="Nagy I."/>
            <person name="Toth A."/>
            <person name="Nagy I."/>
            <person name="Kukolya J."/>
        </authorList>
    </citation>
    <scope>NUCLEOTIDE SEQUENCE [LARGE SCALE GENOMIC DNA]</scope>
    <source>
        <strain evidence="1 2">DSM 43795</strain>
    </source>
</reference>
<proteinExistence type="predicted"/>
<sequence>MSDFLSTLLAKTLALLVEALVAHIATLVVRYVRHRWFSTPGLVAAV</sequence>
<dbReference type="RefSeq" id="WP_248591203.1">
    <property type="nucleotide sequence ID" value="NZ_BAABEB010000011.1"/>
</dbReference>
<dbReference type="EMBL" id="CP051627">
    <property type="protein sequence ID" value="UPT22697.1"/>
    <property type="molecule type" value="Genomic_DNA"/>
</dbReference>
<gene>
    <name evidence="1" type="ORF">FOF52_18530</name>
</gene>
<protein>
    <submittedName>
        <fullName evidence="1">Uncharacterized protein</fullName>
    </submittedName>
</protein>
<evidence type="ECO:0000313" key="2">
    <source>
        <dbReference type="Proteomes" id="UP000832041"/>
    </source>
</evidence>
<name>A0ABY4L9B3_THEAE</name>
<organism evidence="1 2">
    <name type="scientific">Thermobifida alba</name>
    <name type="common">Thermomonospora alba</name>
    <dbReference type="NCBI Taxonomy" id="53522"/>
    <lineage>
        <taxon>Bacteria</taxon>
        <taxon>Bacillati</taxon>
        <taxon>Actinomycetota</taxon>
        <taxon>Actinomycetes</taxon>
        <taxon>Streptosporangiales</taxon>
        <taxon>Nocardiopsidaceae</taxon>
        <taxon>Thermobifida</taxon>
    </lineage>
</organism>
<keyword evidence="2" id="KW-1185">Reference proteome</keyword>
<evidence type="ECO:0000313" key="1">
    <source>
        <dbReference type="EMBL" id="UPT22697.1"/>
    </source>
</evidence>